<dbReference type="GO" id="GO:0005634">
    <property type="term" value="C:nucleus"/>
    <property type="evidence" value="ECO:0007669"/>
    <property type="project" value="TreeGrafter"/>
</dbReference>
<feature type="domain" description="DDE-1" evidence="1">
    <location>
        <begin position="34"/>
        <end position="167"/>
    </location>
</feature>
<keyword evidence="2" id="KW-0378">Hydrolase</keyword>
<comment type="caution">
    <text evidence="2">The sequence shown here is derived from an EMBL/GenBank/DDBJ whole genome shotgun (WGS) entry which is preliminary data.</text>
</comment>
<keyword evidence="3" id="KW-1185">Reference proteome</keyword>
<protein>
    <submittedName>
        <fullName evidence="2">DDE superfamily endonuclease</fullName>
    </submittedName>
</protein>
<dbReference type="Pfam" id="PF03184">
    <property type="entry name" value="DDE_1"/>
    <property type="match status" value="1"/>
</dbReference>
<keyword evidence="2" id="KW-0255">Endonuclease</keyword>
<sequence length="184" mass="20435">MHESGFQLNNRPTQVLAAKGSKNVASLTSGERAETISVIACCNAEGMFLPPYSIFKGKNRKAEFLDGMPPGSQISMSEKSAYVNAIILKDWLEFHVLPRNPAGKVLFIVDGHTSHTNSVEVLEFSEANDIILFCLPSHTTHYLQPLDRSFFKSLKNYYYAACTNFLKANPSRKITRIIFGTSLG</sequence>
<evidence type="ECO:0000259" key="1">
    <source>
        <dbReference type="Pfam" id="PF03184"/>
    </source>
</evidence>
<accession>A0AAW1LWB8</accession>
<evidence type="ECO:0000313" key="3">
    <source>
        <dbReference type="Proteomes" id="UP001458880"/>
    </source>
</evidence>
<dbReference type="PANTHER" id="PTHR19303:SF74">
    <property type="entry name" value="POGO TRANSPOSABLE ELEMENT WITH KRAB DOMAIN"/>
    <property type="match status" value="1"/>
</dbReference>
<evidence type="ECO:0000313" key="2">
    <source>
        <dbReference type="EMBL" id="KAK9738146.1"/>
    </source>
</evidence>
<keyword evidence="2" id="KW-0540">Nuclease</keyword>
<gene>
    <name evidence="2" type="ORF">QE152_g10109</name>
</gene>
<dbReference type="GO" id="GO:0003677">
    <property type="term" value="F:DNA binding"/>
    <property type="evidence" value="ECO:0007669"/>
    <property type="project" value="TreeGrafter"/>
</dbReference>
<reference evidence="2 3" key="1">
    <citation type="journal article" date="2024" name="BMC Genomics">
        <title>De novo assembly and annotation of Popillia japonica's genome with initial clues to its potential as an invasive pest.</title>
        <authorList>
            <person name="Cucini C."/>
            <person name="Boschi S."/>
            <person name="Funari R."/>
            <person name="Cardaioli E."/>
            <person name="Iannotti N."/>
            <person name="Marturano G."/>
            <person name="Paoli F."/>
            <person name="Bruttini M."/>
            <person name="Carapelli A."/>
            <person name="Frati F."/>
            <person name="Nardi F."/>
        </authorList>
    </citation>
    <scope>NUCLEOTIDE SEQUENCE [LARGE SCALE GENOMIC DNA]</scope>
    <source>
        <strain evidence="2">DMR45628</strain>
    </source>
</reference>
<dbReference type="AlphaFoldDB" id="A0AAW1LWB8"/>
<proteinExistence type="predicted"/>
<dbReference type="InterPro" id="IPR050863">
    <property type="entry name" value="CenT-Element_Derived"/>
</dbReference>
<organism evidence="2 3">
    <name type="scientific">Popillia japonica</name>
    <name type="common">Japanese beetle</name>
    <dbReference type="NCBI Taxonomy" id="7064"/>
    <lineage>
        <taxon>Eukaryota</taxon>
        <taxon>Metazoa</taxon>
        <taxon>Ecdysozoa</taxon>
        <taxon>Arthropoda</taxon>
        <taxon>Hexapoda</taxon>
        <taxon>Insecta</taxon>
        <taxon>Pterygota</taxon>
        <taxon>Neoptera</taxon>
        <taxon>Endopterygota</taxon>
        <taxon>Coleoptera</taxon>
        <taxon>Polyphaga</taxon>
        <taxon>Scarabaeiformia</taxon>
        <taxon>Scarabaeidae</taxon>
        <taxon>Rutelinae</taxon>
        <taxon>Popillia</taxon>
    </lineage>
</organism>
<name>A0AAW1LWB8_POPJA</name>
<dbReference type="InterPro" id="IPR036397">
    <property type="entry name" value="RNaseH_sf"/>
</dbReference>
<dbReference type="GO" id="GO:0004519">
    <property type="term" value="F:endonuclease activity"/>
    <property type="evidence" value="ECO:0007669"/>
    <property type="project" value="UniProtKB-KW"/>
</dbReference>
<dbReference type="InterPro" id="IPR004875">
    <property type="entry name" value="DDE_SF_endonuclease_dom"/>
</dbReference>
<dbReference type="PANTHER" id="PTHR19303">
    <property type="entry name" value="TRANSPOSON"/>
    <property type="match status" value="1"/>
</dbReference>
<dbReference type="Proteomes" id="UP001458880">
    <property type="component" value="Unassembled WGS sequence"/>
</dbReference>
<dbReference type="Gene3D" id="3.30.420.10">
    <property type="entry name" value="Ribonuclease H-like superfamily/Ribonuclease H"/>
    <property type="match status" value="1"/>
</dbReference>
<dbReference type="EMBL" id="JASPKY010000089">
    <property type="protein sequence ID" value="KAK9738146.1"/>
    <property type="molecule type" value="Genomic_DNA"/>
</dbReference>